<dbReference type="InterPro" id="IPR049349">
    <property type="entry name" value="DUF2264_N"/>
</dbReference>
<feature type="domain" description="DUF2264" evidence="1">
    <location>
        <begin position="16"/>
        <end position="356"/>
    </location>
</feature>
<accession>A0A561CXL4</accession>
<dbReference type="Pfam" id="PF10022">
    <property type="entry name" value="DUF2264"/>
    <property type="match status" value="1"/>
</dbReference>
<dbReference type="Pfam" id="PF20938">
    <property type="entry name" value="DUF2264_C"/>
    <property type="match status" value="1"/>
</dbReference>
<dbReference type="RefSeq" id="WP_144567158.1">
    <property type="nucleotide sequence ID" value="NZ_VIVN01000012.1"/>
</dbReference>
<dbReference type="EMBL" id="VIVN01000012">
    <property type="protein sequence ID" value="TWD95737.1"/>
    <property type="molecule type" value="Genomic_DNA"/>
</dbReference>
<reference evidence="3 4" key="1">
    <citation type="submission" date="2019-06" db="EMBL/GenBank/DDBJ databases">
        <title>Sorghum-associated microbial communities from plants grown in Nebraska, USA.</title>
        <authorList>
            <person name="Schachtman D."/>
        </authorList>
    </citation>
    <scope>NUCLEOTIDE SEQUENCE [LARGE SCALE GENOMIC DNA]</scope>
    <source>
        <strain evidence="3 4">2482</strain>
    </source>
</reference>
<organism evidence="3 4">
    <name type="scientific">Neobacillus bataviensis</name>
    <dbReference type="NCBI Taxonomy" id="220685"/>
    <lineage>
        <taxon>Bacteria</taxon>
        <taxon>Bacillati</taxon>
        <taxon>Bacillota</taxon>
        <taxon>Bacilli</taxon>
        <taxon>Bacillales</taxon>
        <taxon>Bacillaceae</taxon>
        <taxon>Neobacillus</taxon>
    </lineage>
</organism>
<dbReference type="Proteomes" id="UP000319671">
    <property type="component" value="Unassembled WGS sequence"/>
</dbReference>
<dbReference type="PANTHER" id="PTHR35339:SF4">
    <property type="entry name" value="LINALOOL DEHYDRATASE_ISOMERASE DOMAIN-CONTAINING PROTEIN"/>
    <property type="match status" value="1"/>
</dbReference>
<protein>
    <recommendedName>
        <fullName evidence="5">DUF2264 domain-containing protein</fullName>
    </recommendedName>
</protein>
<dbReference type="InterPro" id="IPR016624">
    <property type="entry name" value="UCP014753"/>
</dbReference>
<proteinExistence type="predicted"/>
<keyword evidence="4" id="KW-1185">Reference proteome</keyword>
<dbReference type="InterPro" id="IPR049237">
    <property type="entry name" value="DUF2264_C"/>
</dbReference>
<evidence type="ECO:0000259" key="2">
    <source>
        <dbReference type="Pfam" id="PF20938"/>
    </source>
</evidence>
<sequence length="620" mass="70217">MLKLDLPIQKNPLQSRRDFIIAVNQIINPLKPYYSKGRALLEIGSTGAGYSDSIAGMEGFSRVLWGLVPLLAGGEESEIWEDCLQGIKNGTNPSHEEYWGEITDFHQKAVEMAAFGYALALTPEKVWEPLSNQEKGNLFNWLNQINQIKVYDCNWLFFPILVNLGFKRVGLPYEQEKVKENLDRIDQFHLGEGWYADGTDAHCDYYGPFAIHFYSLLYSALMSEEDPIRAQRYKSRAEAYAKDFIYWFSSDGSALPYGRSLTYRFAQSAFWSALVYAGAEPFPMGVMKGLILRNLRWWFSQPIFDSNGLLTIGYRYPNLLMAENYNSPGSPYWALKTFLPIALPENHPFWQAEEMPLPVLKMKVAQPAPRFILCRQDEKDHLVAFNAGYQHTNDHSHTAAKYEKFVYSNVFSFSVSKAEWGLGQSAFDSMLAVSECDNIFRGKRKCEEYTIDENVIYTKWKPWKDVVIRTWIVAGIPWHIRIHCIETSRSLDVADGGFALGLEHNVFIDQKIEVVSNKLESLAVLPWGASGIKSIYGNGQPELVYPNANTNLMNTRTVIPTVKASLNPGTHWLVNAVFGQPGSVNAINLWDNVPHVVVTDVEIIIGEGLEKITIPMGKGD</sequence>
<comment type="caution">
    <text evidence="3">The sequence shown here is derived from an EMBL/GenBank/DDBJ whole genome shotgun (WGS) entry which is preliminary data.</text>
</comment>
<gene>
    <name evidence="3" type="ORF">FB550_11299</name>
</gene>
<dbReference type="PIRSF" id="PIRSF014753">
    <property type="entry name" value="UCP014753"/>
    <property type="match status" value="1"/>
</dbReference>
<dbReference type="PANTHER" id="PTHR35339">
    <property type="entry name" value="LINALOOL DEHYDRATASE_ISOMERASE DOMAIN-CONTAINING PROTEIN"/>
    <property type="match status" value="1"/>
</dbReference>
<evidence type="ECO:0000313" key="3">
    <source>
        <dbReference type="EMBL" id="TWD95737.1"/>
    </source>
</evidence>
<evidence type="ECO:0000313" key="4">
    <source>
        <dbReference type="Proteomes" id="UP000319671"/>
    </source>
</evidence>
<evidence type="ECO:0008006" key="5">
    <source>
        <dbReference type="Google" id="ProtNLM"/>
    </source>
</evidence>
<evidence type="ECO:0000259" key="1">
    <source>
        <dbReference type="Pfam" id="PF10022"/>
    </source>
</evidence>
<dbReference type="AlphaFoldDB" id="A0A561CXL4"/>
<feature type="domain" description="DUF2264" evidence="2">
    <location>
        <begin position="367"/>
        <end position="586"/>
    </location>
</feature>
<name>A0A561CXL4_9BACI</name>